<proteinExistence type="inferred from homology"/>
<evidence type="ECO:0000259" key="3">
    <source>
        <dbReference type="Pfam" id="PF01425"/>
    </source>
</evidence>
<organism evidence="4 5">
    <name type="scientific">Paraconiothyrium brasiliense</name>
    <dbReference type="NCBI Taxonomy" id="300254"/>
    <lineage>
        <taxon>Eukaryota</taxon>
        <taxon>Fungi</taxon>
        <taxon>Dikarya</taxon>
        <taxon>Ascomycota</taxon>
        <taxon>Pezizomycotina</taxon>
        <taxon>Dothideomycetes</taxon>
        <taxon>Pleosporomycetidae</taxon>
        <taxon>Pleosporales</taxon>
        <taxon>Massarineae</taxon>
        <taxon>Didymosphaeriaceae</taxon>
        <taxon>Paraconiothyrium</taxon>
    </lineage>
</organism>
<dbReference type="Pfam" id="PF01425">
    <property type="entry name" value="Amidase"/>
    <property type="match status" value="1"/>
</dbReference>
<protein>
    <recommendedName>
        <fullName evidence="3">Amidase domain-containing protein</fullName>
    </recommendedName>
</protein>
<keyword evidence="5" id="KW-1185">Reference proteome</keyword>
<dbReference type="PANTHER" id="PTHR46072">
    <property type="entry name" value="AMIDASE-RELATED-RELATED"/>
    <property type="match status" value="1"/>
</dbReference>
<dbReference type="Gene3D" id="3.90.1300.10">
    <property type="entry name" value="Amidase signature (AS) domain"/>
    <property type="match status" value="2"/>
</dbReference>
<evidence type="ECO:0000313" key="4">
    <source>
        <dbReference type="EMBL" id="KAL1609874.1"/>
    </source>
</evidence>
<feature type="domain" description="Amidase" evidence="3">
    <location>
        <begin position="79"/>
        <end position="227"/>
    </location>
</feature>
<sequence>MPAVGKTYQTIAAEKQRQRQSKIPKEWLLRESYHGVTNLMEVPLTCGVLSEGERRITSNHDATSLLEKLRSGSWSAEQVTIAFCKRAAIAHQLTNCLTEIFFDEAIKRARELDRERQTDPLKAIRPLHGLPVSLKDSFQVSGFDTSTGLACFVDENAEEDSATAAMLLDLGAVLYCKTNVPQSIMTADSDNNVFGRTLNPRNTALTVGGSTGGEGALIALRGSVLGIALFLKTTMQAKTWQYDSAVVTVPWMNLEPKENVRIGIVFDDGVYTPSPPVRRGLKKAYDLLQQCSKVEMVPLTLPNVQEHYIDLLKYFTLDGAKNYLELFARTGEPEVPSLKAIGLSSMKGTDLLGFFDLNVRRQAAARDYQGLFHNNGIDAILMPPAPHTALPPDQWTSATYTGLWNYLDYPAIVIPVDTVCSSDVTDDISNAKYGAEDARLYRLYTGPKLYKDAPICVQLVGYRYADEALTHTASLVNSIINGLE</sequence>
<dbReference type="Proteomes" id="UP001521785">
    <property type="component" value="Unassembled WGS sequence"/>
</dbReference>
<name>A0ABR3RZM3_9PLEO</name>
<evidence type="ECO:0000313" key="5">
    <source>
        <dbReference type="Proteomes" id="UP001521785"/>
    </source>
</evidence>
<dbReference type="InterPro" id="IPR036928">
    <property type="entry name" value="AS_sf"/>
</dbReference>
<keyword evidence="2" id="KW-0378">Hydrolase</keyword>
<accession>A0ABR3RZM3</accession>
<evidence type="ECO:0000256" key="2">
    <source>
        <dbReference type="ARBA" id="ARBA00022801"/>
    </source>
</evidence>
<comment type="caution">
    <text evidence="4">The sequence shown here is derived from an EMBL/GenBank/DDBJ whole genome shotgun (WGS) entry which is preliminary data.</text>
</comment>
<dbReference type="SUPFAM" id="SSF75304">
    <property type="entry name" value="Amidase signature (AS) enzymes"/>
    <property type="match status" value="1"/>
</dbReference>
<dbReference type="PANTHER" id="PTHR46072:SF3">
    <property type="entry name" value="AMIDASE"/>
    <property type="match status" value="1"/>
</dbReference>
<evidence type="ECO:0000256" key="1">
    <source>
        <dbReference type="ARBA" id="ARBA00009199"/>
    </source>
</evidence>
<reference evidence="4 5" key="1">
    <citation type="submission" date="2024-02" db="EMBL/GenBank/DDBJ databases">
        <title>De novo assembly and annotation of 12 fungi associated with fruit tree decline syndrome in Ontario, Canada.</title>
        <authorList>
            <person name="Sulman M."/>
            <person name="Ellouze W."/>
            <person name="Ilyukhin E."/>
        </authorList>
    </citation>
    <scope>NUCLEOTIDE SEQUENCE [LARGE SCALE GENOMIC DNA]</scope>
    <source>
        <strain evidence="4 5">M42-189</strain>
    </source>
</reference>
<gene>
    <name evidence="4" type="ORF">SLS60_001539</name>
</gene>
<comment type="similarity">
    <text evidence="1">Belongs to the amidase family.</text>
</comment>
<dbReference type="InterPro" id="IPR023631">
    <property type="entry name" value="Amidase_dom"/>
</dbReference>
<dbReference type="EMBL" id="JAKJXO020000002">
    <property type="protein sequence ID" value="KAL1609874.1"/>
    <property type="molecule type" value="Genomic_DNA"/>
</dbReference>